<comment type="caution">
    <text evidence="2">The sequence shown here is derived from an EMBL/GenBank/DDBJ whole genome shotgun (WGS) entry which is preliminary data.</text>
</comment>
<dbReference type="SUPFAM" id="SSF50978">
    <property type="entry name" value="WD40 repeat-like"/>
    <property type="match status" value="1"/>
</dbReference>
<dbReference type="Gene3D" id="1.20.1280.50">
    <property type="match status" value="1"/>
</dbReference>
<name>A0AAD4QMZ1_9AGAM</name>
<protein>
    <recommendedName>
        <fullName evidence="1">F-box domain-containing protein</fullName>
    </recommendedName>
</protein>
<reference evidence="2" key="1">
    <citation type="journal article" date="2022" name="New Phytol.">
        <title>Evolutionary transition to the ectomycorrhizal habit in the genomes of a hyperdiverse lineage of mushroom-forming fungi.</title>
        <authorList>
            <person name="Looney B."/>
            <person name="Miyauchi S."/>
            <person name="Morin E."/>
            <person name="Drula E."/>
            <person name="Courty P.E."/>
            <person name="Kohler A."/>
            <person name="Kuo A."/>
            <person name="LaButti K."/>
            <person name="Pangilinan J."/>
            <person name="Lipzen A."/>
            <person name="Riley R."/>
            <person name="Andreopoulos W."/>
            <person name="He G."/>
            <person name="Johnson J."/>
            <person name="Nolan M."/>
            <person name="Tritt A."/>
            <person name="Barry K.W."/>
            <person name="Grigoriev I.V."/>
            <person name="Nagy L.G."/>
            <person name="Hibbett D."/>
            <person name="Henrissat B."/>
            <person name="Matheny P.B."/>
            <person name="Labbe J."/>
            <person name="Martin F.M."/>
        </authorList>
    </citation>
    <scope>NUCLEOTIDE SEQUENCE</scope>
    <source>
        <strain evidence="2">BPL690</strain>
    </source>
</reference>
<sequence length="514" mass="58172">MLHILPPELSLNVLSYLPIPSLLPLSSLSHQWLDFLFVNQSKIFKSAALLHEFIPPGTLLLEDALSMYTGNPWEGSMDWKDFCRRSFHLRKNWEGKGRAVARLLSPPGSDVHRIKVDERAGICITTHMFGGLSVNHLFSSILLWRLPPSYVHRYAHCEYEKGYLVFDQLDGQKDVWCLAGDFTEGEVATYSPPDDEQRRISALSAAKYRQYAPRGQFRPWAKLSFPEITRAYRLAYPTLVCASDEHAFLHDIRTGALVQTVYIHLSGVCYVDVNERHVIVCEQNAVHVFSRRDNAKVLCISKDVPVLCSQLVEDPKLVPGNPFVTPLSLSPDPDDFRTGFVAAHVSRDGRDLAVMAFRRRILLIRDFERICRGETSLESSGLVLRIRREDICCYLGFEHGRICVATLLGLYVFTIGSDLSADAAFVQPYSNPSHVAHKISCMQLTDRRIYFTWENARRRDVPLFQDGEDDDEQLSPSVTPPIVDPLVEALVADRFELPEGNSVGCIDFSFLPES</sequence>
<evidence type="ECO:0000313" key="3">
    <source>
        <dbReference type="Proteomes" id="UP001203297"/>
    </source>
</evidence>
<gene>
    <name evidence="2" type="ORF">B0F90DRAFT_1181970</name>
</gene>
<dbReference type="InterPro" id="IPR036322">
    <property type="entry name" value="WD40_repeat_dom_sf"/>
</dbReference>
<accession>A0AAD4QMZ1</accession>
<dbReference type="AlphaFoldDB" id="A0AAD4QMZ1"/>
<organism evidence="2 3">
    <name type="scientific">Multifurca ochricompacta</name>
    <dbReference type="NCBI Taxonomy" id="376703"/>
    <lineage>
        <taxon>Eukaryota</taxon>
        <taxon>Fungi</taxon>
        <taxon>Dikarya</taxon>
        <taxon>Basidiomycota</taxon>
        <taxon>Agaricomycotina</taxon>
        <taxon>Agaricomycetes</taxon>
        <taxon>Russulales</taxon>
        <taxon>Russulaceae</taxon>
        <taxon>Multifurca</taxon>
    </lineage>
</organism>
<evidence type="ECO:0000313" key="2">
    <source>
        <dbReference type="EMBL" id="KAI0305278.1"/>
    </source>
</evidence>
<dbReference type="SUPFAM" id="SSF81383">
    <property type="entry name" value="F-box domain"/>
    <property type="match status" value="1"/>
</dbReference>
<feature type="domain" description="F-box" evidence="1">
    <location>
        <begin position="1"/>
        <end position="47"/>
    </location>
</feature>
<dbReference type="SMART" id="SM00256">
    <property type="entry name" value="FBOX"/>
    <property type="match status" value="1"/>
</dbReference>
<dbReference type="Proteomes" id="UP001203297">
    <property type="component" value="Unassembled WGS sequence"/>
</dbReference>
<keyword evidence="3" id="KW-1185">Reference proteome</keyword>
<proteinExistence type="predicted"/>
<dbReference type="InterPro" id="IPR001810">
    <property type="entry name" value="F-box_dom"/>
</dbReference>
<evidence type="ECO:0000259" key="1">
    <source>
        <dbReference type="PROSITE" id="PS50181"/>
    </source>
</evidence>
<dbReference type="PROSITE" id="PS50181">
    <property type="entry name" value="FBOX"/>
    <property type="match status" value="1"/>
</dbReference>
<dbReference type="Pfam" id="PF00646">
    <property type="entry name" value="F-box"/>
    <property type="match status" value="1"/>
</dbReference>
<dbReference type="EMBL" id="WTXG01000006">
    <property type="protein sequence ID" value="KAI0305278.1"/>
    <property type="molecule type" value="Genomic_DNA"/>
</dbReference>
<dbReference type="InterPro" id="IPR036047">
    <property type="entry name" value="F-box-like_dom_sf"/>
</dbReference>